<dbReference type="Proteomes" id="UP001187221">
    <property type="component" value="Unassembled WGS sequence"/>
</dbReference>
<keyword evidence="12 14" id="KW-0472">Membrane</keyword>
<dbReference type="PANTHER" id="PTHR12863:SF1">
    <property type="entry name" value="FATTY ACID 2-HYDROXYLASE"/>
    <property type="match status" value="1"/>
</dbReference>
<name>A0ABQ6P7W8_9SPHN</name>
<evidence type="ECO:0000313" key="16">
    <source>
        <dbReference type="EMBL" id="GMM61337.1"/>
    </source>
</evidence>
<keyword evidence="3" id="KW-0444">Lipid biosynthesis</keyword>
<evidence type="ECO:0000256" key="11">
    <source>
        <dbReference type="ARBA" id="ARBA00023098"/>
    </source>
</evidence>
<evidence type="ECO:0000256" key="12">
    <source>
        <dbReference type="ARBA" id="ARBA00023136"/>
    </source>
</evidence>
<evidence type="ECO:0000256" key="1">
    <source>
        <dbReference type="ARBA" id="ARBA00001947"/>
    </source>
</evidence>
<evidence type="ECO:0000313" key="17">
    <source>
        <dbReference type="Proteomes" id="UP001187221"/>
    </source>
</evidence>
<comment type="caution">
    <text evidence="16">The sequence shown here is derived from an EMBL/GenBank/DDBJ whole genome shotgun (WGS) entry which is preliminary data.</text>
</comment>
<evidence type="ECO:0000256" key="5">
    <source>
        <dbReference type="ARBA" id="ARBA00022723"/>
    </source>
</evidence>
<reference evidence="16 17" key="1">
    <citation type="submission" date="2023-06" db="EMBL/GenBank/DDBJ databases">
        <title>Draft genome sequence of Novosphingobium sp. strain IK01.</title>
        <authorList>
            <person name="Hatamoto M."/>
            <person name="Ikarashi T."/>
            <person name="Yamaguchi T."/>
        </authorList>
    </citation>
    <scope>NUCLEOTIDE SEQUENCE [LARGE SCALE GENOMIC DNA]</scope>
    <source>
        <strain evidence="16 17">IK01</strain>
    </source>
</reference>
<evidence type="ECO:0000256" key="6">
    <source>
        <dbReference type="ARBA" id="ARBA00022824"/>
    </source>
</evidence>
<feature type="transmembrane region" description="Helical" evidence="14">
    <location>
        <begin position="121"/>
        <end position="142"/>
    </location>
</feature>
<keyword evidence="7" id="KW-0276">Fatty acid metabolism</keyword>
<evidence type="ECO:0000256" key="7">
    <source>
        <dbReference type="ARBA" id="ARBA00022832"/>
    </source>
</evidence>
<evidence type="ECO:0000256" key="3">
    <source>
        <dbReference type="ARBA" id="ARBA00022516"/>
    </source>
</evidence>
<evidence type="ECO:0000256" key="13">
    <source>
        <dbReference type="ARBA" id="ARBA00023160"/>
    </source>
</evidence>
<dbReference type="InterPro" id="IPR006694">
    <property type="entry name" value="Fatty_acid_hydroxylase"/>
</dbReference>
<evidence type="ECO:0000256" key="4">
    <source>
        <dbReference type="ARBA" id="ARBA00022692"/>
    </source>
</evidence>
<evidence type="ECO:0000256" key="8">
    <source>
        <dbReference type="ARBA" id="ARBA00022833"/>
    </source>
</evidence>
<protein>
    <recommendedName>
        <fullName evidence="15">Fatty acid hydroxylase domain-containing protein</fullName>
    </recommendedName>
</protein>
<feature type="transmembrane region" description="Helical" evidence="14">
    <location>
        <begin position="60"/>
        <end position="81"/>
    </location>
</feature>
<keyword evidence="9 14" id="KW-1133">Transmembrane helix</keyword>
<accession>A0ABQ6P7W8</accession>
<evidence type="ECO:0000256" key="9">
    <source>
        <dbReference type="ARBA" id="ARBA00022989"/>
    </source>
</evidence>
<keyword evidence="6" id="KW-0256">Endoplasmic reticulum</keyword>
<proteinExistence type="predicted"/>
<keyword evidence="11" id="KW-0443">Lipid metabolism</keyword>
<comment type="subcellular location">
    <subcellularLocation>
        <location evidence="2">Endoplasmic reticulum membrane</location>
        <topology evidence="2">Multi-pass membrane protein</topology>
    </subcellularLocation>
</comment>
<keyword evidence="13" id="KW-0275">Fatty acid biosynthesis</keyword>
<dbReference type="EMBL" id="BTFW01000001">
    <property type="protein sequence ID" value="GMM61337.1"/>
    <property type="molecule type" value="Genomic_DNA"/>
</dbReference>
<keyword evidence="5" id="KW-0479">Metal-binding</keyword>
<comment type="cofactor">
    <cofactor evidence="1">
        <name>Zn(2+)</name>
        <dbReference type="ChEBI" id="CHEBI:29105"/>
    </cofactor>
</comment>
<gene>
    <name evidence="16" type="ORF">NUTIK01_21140</name>
</gene>
<evidence type="ECO:0000256" key="10">
    <source>
        <dbReference type="ARBA" id="ARBA00023002"/>
    </source>
</evidence>
<feature type="domain" description="Fatty acid hydroxylase" evidence="15">
    <location>
        <begin position="71"/>
        <end position="209"/>
    </location>
</feature>
<organism evidence="16 17">
    <name type="scientific">Novosphingobium pituita</name>
    <dbReference type="NCBI Taxonomy" id="3056842"/>
    <lineage>
        <taxon>Bacteria</taxon>
        <taxon>Pseudomonadati</taxon>
        <taxon>Pseudomonadota</taxon>
        <taxon>Alphaproteobacteria</taxon>
        <taxon>Sphingomonadales</taxon>
        <taxon>Sphingomonadaceae</taxon>
        <taxon>Novosphingobium</taxon>
    </lineage>
</organism>
<evidence type="ECO:0000259" key="15">
    <source>
        <dbReference type="Pfam" id="PF04116"/>
    </source>
</evidence>
<dbReference type="InterPro" id="IPR014430">
    <property type="entry name" value="Scs7"/>
</dbReference>
<evidence type="ECO:0000256" key="14">
    <source>
        <dbReference type="SAM" id="Phobius"/>
    </source>
</evidence>
<sequence>MQQPVSDTQRIRLFKNELLEKLTLLSPRVFAAVWGVLLPLIAWTGWTYTGAPVLHGGQEMIHFGWTVLGSVVLGLAFWTLFEYAMHRFLFHWETNIPPARWLVYLMHGNHHESPNDPLRGLMPFSVSLPVGGLIWLACVATMGPMGTWPFLGFMMGYVMYDSLHFACHQWPMRGPVGLMFKRHHMRHHHINEHANYAISALFWDRVFATRIVSLKQEETKE</sequence>
<keyword evidence="10" id="KW-0560">Oxidoreductase</keyword>
<keyword evidence="8" id="KW-0862">Zinc</keyword>
<dbReference type="PANTHER" id="PTHR12863">
    <property type="entry name" value="FATTY ACID HYDROXYLASE"/>
    <property type="match status" value="1"/>
</dbReference>
<feature type="transmembrane region" description="Helical" evidence="14">
    <location>
        <begin position="29"/>
        <end position="48"/>
    </location>
</feature>
<dbReference type="Pfam" id="PF04116">
    <property type="entry name" value="FA_hydroxylase"/>
    <property type="match status" value="1"/>
</dbReference>
<keyword evidence="17" id="KW-1185">Reference proteome</keyword>
<evidence type="ECO:0000256" key="2">
    <source>
        <dbReference type="ARBA" id="ARBA00004477"/>
    </source>
</evidence>
<keyword evidence="4 14" id="KW-0812">Transmembrane</keyword>